<dbReference type="SUPFAM" id="SSF52087">
    <property type="entry name" value="CRAL/TRIO domain"/>
    <property type="match status" value="2"/>
</dbReference>
<dbReference type="Gene3D" id="1.20.5.1200">
    <property type="entry name" value="Alpha-tocopherol transfer"/>
    <property type="match status" value="2"/>
</dbReference>
<evidence type="ECO:0000256" key="1">
    <source>
        <dbReference type="SAM" id="MobiDB-lite"/>
    </source>
</evidence>
<dbReference type="Proteomes" id="UP001458880">
    <property type="component" value="Unassembled WGS sequence"/>
</dbReference>
<gene>
    <name evidence="3" type="ORF">QE152_g21606</name>
</gene>
<dbReference type="GO" id="GO:1902936">
    <property type="term" value="F:phosphatidylinositol bisphosphate binding"/>
    <property type="evidence" value="ECO:0007669"/>
    <property type="project" value="TreeGrafter"/>
</dbReference>
<evidence type="ECO:0000313" key="4">
    <source>
        <dbReference type="Proteomes" id="UP001458880"/>
    </source>
</evidence>
<dbReference type="Pfam" id="PF00650">
    <property type="entry name" value="CRAL_TRIO"/>
    <property type="match status" value="1"/>
</dbReference>
<dbReference type="Gene3D" id="1.10.8.20">
    <property type="entry name" value="N-terminal domain of phosphatidylinositol transfer protein sec14p"/>
    <property type="match status" value="1"/>
</dbReference>
<evidence type="ECO:0000313" key="3">
    <source>
        <dbReference type="EMBL" id="KAK9721329.1"/>
    </source>
</evidence>
<dbReference type="AlphaFoldDB" id="A0AAW1KLG7"/>
<dbReference type="InterPro" id="IPR036865">
    <property type="entry name" value="CRAL-TRIO_dom_sf"/>
</dbReference>
<protein>
    <submittedName>
        <fullName evidence="3">CRAL/TRIO domain</fullName>
    </submittedName>
</protein>
<organism evidence="3 4">
    <name type="scientific">Popillia japonica</name>
    <name type="common">Japanese beetle</name>
    <dbReference type="NCBI Taxonomy" id="7064"/>
    <lineage>
        <taxon>Eukaryota</taxon>
        <taxon>Metazoa</taxon>
        <taxon>Ecdysozoa</taxon>
        <taxon>Arthropoda</taxon>
        <taxon>Hexapoda</taxon>
        <taxon>Insecta</taxon>
        <taxon>Pterygota</taxon>
        <taxon>Neoptera</taxon>
        <taxon>Endopterygota</taxon>
        <taxon>Coleoptera</taxon>
        <taxon>Polyphaga</taxon>
        <taxon>Scarabaeiformia</taxon>
        <taxon>Scarabaeidae</taxon>
        <taxon>Rutelinae</taxon>
        <taxon>Popillia</taxon>
    </lineage>
</organism>
<dbReference type="EMBL" id="JASPKY010000200">
    <property type="protein sequence ID" value="KAK9721329.1"/>
    <property type="molecule type" value="Genomic_DNA"/>
</dbReference>
<dbReference type="PANTHER" id="PTHR10174">
    <property type="entry name" value="ALPHA-TOCOPHEROL TRANSFER PROTEIN-RELATED"/>
    <property type="match status" value="1"/>
</dbReference>
<evidence type="ECO:0000259" key="2">
    <source>
        <dbReference type="PROSITE" id="PS50191"/>
    </source>
</evidence>
<dbReference type="SUPFAM" id="SSF46938">
    <property type="entry name" value="CRAL/TRIO N-terminal domain"/>
    <property type="match status" value="1"/>
</dbReference>
<feature type="domain" description="CRAL-TRIO" evidence="2">
    <location>
        <begin position="185"/>
        <end position="346"/>
    </location>
</feature>
<dbReference type="PROSITE" id="PS50191">
    <property type="entry name" value="CRAL_TRIO"/>
    <property type="match status" value="1"/>
</dbReference>
<accession>A0AAW1KLG7</accession>
<dbReference type="InterPro" id="IPR001251">
    <property type="entry name" value="CRAL-TRIO_dom"/>
</dbReference>
<keyword evidence="4" id="KW-1185">Reference proteome</keyword>
<dbReference type="Gene3D" id="3.40.525.10">
    <property type="entry name" value="CRAL-TRIO lipid binding domain"/>
    <property type="match status" value="1"/>
</dbReference>
<dbReference type="GO" id="GO:0016020">
    <property type="term" value="C:membrane"/>
    <property type="evidence" value="ECO:0007669"/>
    <property type="project" value="TreeGrafter"/>
</dbReference>
<comment type="caution">
    <text evidence="3">The sequence shown here is derived from an EMBL/GenBank/DDBJ whole genome shotgun (WGS) entry which is preliminary data.</text>
</comment>
<feature type="compositionally biased region" description="Basic and acidic residues" evidence="1">
    <location>
        <begin position="480"/>
        <end position="489"/>
    </location>
</feature>
<dbReference type="SMART" id="SM00516">
    <property type="entry name" value="SEC14"/>
    <property type="match status" value="1"/>
</dbReference>
<reference evidence="3 4" key="1">
    <citation type="journal article" date="2024" name="BMC Genomics">
        <title>De novo assembly and annotation of Popillia japonica's genome with initial clues to its potential as an invasive pest.</title>
        <authorList>
            <person name="Cucini C."/>
            <person name="Boschi S."/>
            <person name="Funari R."/>
            <person name="Cardaioli E."/>
            <person name="Iannotti N."/>
            <person name="Marturano G."/>
            <person name="Paoli F."/>
            <person name="Bruttini M."/>
            <person name="Carapelli A."/>
            <person name="Frati F."/>
            <person name="Nardi F."/>
        </authorList>
    </citation>
    <scope>NUCLEOTIDE SEQUENCE [LARGE SCALE GENOMIC DNA]</scope>
    <source>
        <strain evidence="3">DMR45628</strain>
    </source>
</reference>
<sequence length="508" mass="58797">MTLTPKSYLSQFRSSSTIRLTGDINVSNTDLIRYSLTYILLRRRKCSSTGFIIKSSRTYFVLNRSIIIKMTLVQPNEDMQAFVRKELNEDLKMTLVQPNEDMQAFVRKELNEDLNTRDSDLQTIKEWLAKQPHLPDTWDDSRIMTFLRGCKFSLEKCKRKLDMYFTMRTACPELFNNRDIDRHELAEIMDCVTIPPLPGLTPDAKRVIVLRGKTEKQIPIVNVYDAMKIALMVGDIRLAAEETGVAGDVYILDASIVSPAYFAKFTPGAVKKFLLIVQEAYPVKLKEVHVVNISPLVHTIIEWVKPFLKEKIKNRIHVHTDMESLYKFVPKDVLPEEYGGTAGKAEEYGGTAGKVQAFHDQWRQKLRDYKPWFQEQENVKADENYKPWFQEQENVKADESKRPGQPTNYDDLFGVDGSFRIHVHTDMESLYKFVPKDVLPEEYGGTAGKVQAFHAGKVQAFHDQWRQKLRDYKPWFQEQENVKADESKRPGQPTRLQTMVPRAGKRES</sequence>
<dbReference type="InterPro" id="IPR036273">
    <property type="entry name" value="CRAL/TRIO_N_dom_sf"/>
</dbReference>
<name>A0AAW1KLG7_POPJA</name>
<dbReference type="PANTHER" id="PTHR10174:SF230">
    <property type="entry name" value="ALPHA-TOCOPHEROL TRANSFER PROTEIN-LIKE"/>
    <property type="match status" value="1"/>
</dbReference>
<feature type="region of interest" description="Disordered" evidence="1">
    <location>
        <begin position="480"/>
        <end position="508"/>
    </location>
</feature>
<dbReference type="CDD" id="cd00170">
    <property type="entry name" value="SEC14"/>
    <property type="match status" value="1"/>
</dbReference>
<proteinExistence type="predicted"/>
<dbReference type="PRINTS" id="PR00180">
    <property type="entry name" value="CRETINALDHBP"/>
</dbReference>